<proteinExistence type="predicted"/>
<organism evidence="2 3">
    <name type="scientific">Thauera sinica</name>
    <dbReference type="NCBI Taxonomy" id="2665146"/>
    <lineage>
        <taxon>Bacteria</taxon>
        <taxon>Pseudomonadati</taxon>
        <taxon>Pseudomonadota</taxon>
        <taxon>Betaproteobacteria</taxon>
        <taxon>Rhodocyclales</taxon>
        <taxon>Zoogloeaceae</taxon>
        <taxon>Thauera</taxon>
    </lineage>
</organism>
<dbReference type="Proteomes" id="UP001595974">
    <property type="component" value="Unassembled WGS sequence"/>
</dbReference>
<comment type="caution">
    <text evidence="2">The sequence shown here is derived from an EMBL/GenBank/DDBJ whole genome shotgun (WGS) entry which is preliminary data.</text>
</comment>
<protein>
    <submittedName>
        <fullName evidence="2">ABC-type transport auxiliary lipoprotein family protein</fullName>
    </submittedName>
</protein>
<evidence type="ECO:0000313" key="3">
    <source>
        <dbReference type="Proteomes" id="UP001595974"/>
    </source>
</evidence>
<sequence length="220" mass="23087">MIPIPLPPRPARAAGRSAAPALAAAALCAAALLPACSVLPKAEPVDTYQLPAAAARPAAGAAALPWSLRVSRPAGGVHLSGQRIVVMPEEDRVSVYKGASWSEPAPVLLRNRLLDAFRADGRIAALSSDDVALQADFEIDGDLRGFHSEYRGGAVEAVIRLDARLVRPDTRRILASRTFEVREPAAGTAVPMVVQAFGRAGDRLAAQLVAWTFDSAGGDR</sequence>
<gene>
    <name evidence="2" type="ORF">ACFPTN_05530</name>
</gene>
<feature type="domain" description="ABC-type transport auxiliary lipoprotein component" evidence="1">
    <location>
        <begin position="48"/>
        <end position="208"/>
    </location>
</feature>
<keyword evidence="2" id="KW-0449">Lipoprotein</keyword>
<evidence type="ECO:0000259" key="1">
    <source>
        <dbReference type="Pfam" id="PF03886"/>
    </source>
</evidence>
<evidence type="ECO:0000313" key="2">
    <source>
        <dbReference type="EMBL" id="MFC5768826.1"/>
    </source>
</evidence>
<reference evidence="3" key="1">
    <citation type="journal article" date="2019" name="Int. J. Syst. Evol. Microbiol.">
        <title>The Global Catalogue of Microorganisms (GCM) 10K type strain sequencing project: providing services to taxonomists for standard genome sequencing and annotation.</title>
        <authorList>
            <consortium name="The Broad Institute Genomics Platform"/>
            <consortium name="The Broad Institute Genome Sequencing Center for Infectious Disease"/>
            <person name="Wu L."/>
            <person name="Ma J."/>
        </authorList>
    </citation>
    <scope>NUCLEOTIDE SEQUENCE [LARGE SCALE GENOMIC DNA]</scope>
    <source>
        <strain evidence="3">SHR3</strain>
    </source>
</reference>
<name>A0ABW1APP7_9RHOO</name>
<dbReference type="Gene3D" id="3.40.50.10610">
    <property type="entry name" value="ABC-type transport auxiliary lipoprotein component"/>
    <property type="match status" value="1"/>
</dbReference>
<dbReference type="SUPFAM" id="SSF159594">
    <property type="entry name" value="XCC0632-like"/>
    <property type="match status" value="1"/>
</dbReference>
<dbReference type="InterPro" id="IPR005586">
    <property type="entry name" value="ABC_trans_aux"/>
</dbReference>
<dbReference type="EMBL" id="JBHSOG010000016">
    <property type="protein sequence ID" value="MFC5768826.1"/>
    <property type="molecule type" value="Genomic_DNA"/>
</dbReference>
<dbReference type="RefSeq" id="WP_096451191.1">
    <property type="nucleotide sequence ID" value="NZ_JBHSOG010000016.1"/>
</dbReference>
<accession>A0ABW1APP7</accession>
<dbReference type="Pfam" id="PF03886">
    <property type="entry name" value="ABC_trans_aux"/>
    <property type="match status" value="1"/>
</dbReference>
<keyword evidence="3" id="KW-1185">Reference proteome</keyword>